<name>E8X1P6_GRATM</name>
<dbReference type="HOGENOM" id="CLU_666933_0_0_0"/>
<dbReference type="PaxDb" id="1198114-AciX9_0897"/>
<protein>
    <submittedName>
        <fullName evidence="2">PAS fold-4 domain protein</fullName>
    </submittedName>
</protein>
<dbReference type="EMBL" id="CP002480">
    <property type="protein sequence ID" value="ADW67965.1"/>
    <property type="molecule type" value="Genomic_DNA"/>
</dbReference>
<gene>
    <name evidence="2" type="ordered locus">AciX9_0897</name>
</gene>
<dbReference type="Gene3D" id="3.30.450.20">
    <property type="entry name" value="PAS domain"/>
    <property type="match status" value="2"/>
</dbReference>
<dbReference type="STRING" id="1198114.AciX9_0897"/>
<dbReference type="eggNOG" id="COG3829">
    <property type="taxonomic scope" value="Bacteria"/>
</dbReference>
<keyword evidence="3" id="KW-1185">Reference proteome</keyword>
<evidence type="ECO:0000313" key="2">
    <source>
        <dbReference type="EMBL" id="ADW67965.1"/>
    </source>
</evidence>
<reference evidence="3" key="1">
    <citation type="submission" date="2011-01" db="EMBL/GenBank/DDBJ databases">
        <title>Complete sequence of chromosome of Acidobacterium sp. MP5ACTX9.</title>
        <authorList>
            <consortium name="US DOE Joint Genome Institute"/>
            <person name="Lucas S."/>
            <person name="Copeland A."/>
            <person name="Lapidus A."/>
            <person name="Cheng J.-F."/>
            <person name="Goodwin L."/>
            <person name="Pitluck S."/>
            <person name="Teshima H."/>
            <person name="Detter J.C."/>
            <person name="Han C."/>
            <person name="Tapia R."/>
            <person name="Land M."/>
            <person name="Hauser L."/>
            <person name="Kyrpides N."/>
            <person name="Ivanova N."/>
            <person name="Ovchinnikova G."/>
            <person name="Pagani I."/>
            <person name="Rawat S.R."/>
            <person name="Mannisto M."/>
            <person name="Haggblom M.M."/>
            <person name="Woyke T."/>
        </authorList>
    </citation>
    <scope>NUCLEOTIDE SEQUENCE [LARGE SCALE GENOMIC DNA]</scope>
    <source>
        <strain evidence="3">MP5ACTX9</strain>
    </source>
</reference>
<dbReference type="InterPro" id="IPR013656">
    <property type="entry name" value="PAS_4"/>
</dbReference>
<dbReference type="KEGG" id="acm:AciX9_0897"/>
<feature type="domain" description="PAS fold-4" evidence="1">
    <location>
        <begin position="282"/>
        <end position="378"/>
    </location>
</feature>
<dbReference type="OrthoDB" id="9766459at2"/>
<evidence type="ECO:0000313" key="3">
    <source>
        <dbReference type="Proteomes" id="UP000000343"/>
    </source>
</evidence>
<feature type="domain" description="PAS fold-4" evidence="1">
    <location>
        <begin position="137"/>
        <end position="251"/>
    </location>
</feature>
<dbReference type="SUPFAM" id="SSF55785">
    <property type="entry name" value="PYP-like sensor domain (PAS domain)"/>
    <property type="match status" value="2"/>
</dbReference>
<sequence>MLARMAFLHTPDERFIVLSEMASAASEPGRSCFSLTTFDHENTFLKLVATAEMVMDLTTEIIAAVLLSVSQPTFPHRWVEVGLNAAEIERLGLHAESVEVSQFVDPDPVVEIPAVPVKNPFSFQDGAEQFHEFLMQAPTPFVMTEGPEHRMTFINPPYVRLLGRLTKEAFLGKTVREALPEMEGQPFFGLMDEVYRTGVPYIGIEVPGRLQSDISQQEQDLFFDFIYHPLRDRAGRVSGVMIQATDVTDRVLSHQVMSSREDQLYTQWQELEAIYRSGLVGVMLLEANKELRILRINEIQAGLLGEPVDEVEGRPVRECCASVPALEALVERGLAGETVLNEVVRPMGGGGRDWLVSVTPLRSKTGVIEKLYCLSVEVPGPAGMVQ</sequence>
<dbReference type="Proteomes" id="UP000000343">
    <property type="component" value="Chromosome"/>
</dbReference>
<proteinExistence type="predicted"/>
<evidence type="ECO:0000259" key="1">
    <source>
        <dbReference type="Pfam" id="PF08448"/>
    </source>
</evidence>
<accession>E8X1P6</accession>
<dbReference type="Pfam" id="PF08448">
    <property type="entry name" value="PAS_4"/>
    <property type="match status" value="2"/>
</dbReference>
<organism evidence="3">
    <name type="scientific">Granulicella tundricola (strain ATCC BAA-1859 / DSM 23138 / MP5ACTX9)</name>
    <dbReference type="NCBI Taxonomy" id="1198114"/>
    <lineage>
        <taxon>Bacteria</taxon>
        <taxon>Pseudomonadati</taxon>
        <taxon>Acidobacteriota</taxon>
        <taxon>Terriglobia</taxon>
        <taxon>Terriglobales</taxon>
        <taxon>Acidobacteriaceae</taxon>
        <taxon>Granulicella</taxon>
    </lineage>
</organism>
<dbReference type="InterPro" id="IPR035965">
    <property type="entry name" value="PAS-like_dom_sf"/>
</dbReference>
<dbReference type="AlphaFoldDB" id="E8X1P6"/>